<dbReference type="InterPro" id="IPR015943">
    <property type="entry name" value="WD40/YVTN_repeat-like_dom_sf"/>
</dbReference>
<evidence type="ECO:0000256" key="1">
    <source>
        <dbReference type="ARBA" id="ARBA00006445"/>
    </source>
</evidence>
<evidence type="ECO:0000313" key="10">
    <source>
        <dbReference type="Proteomes" id="UP001652625"/>
    </source>
</evidence>
<reference evidence="11" key="2">
    <citation type="submission" date="2025-08" db="UniProtKB">
        <authorList>
            <consortium name="RefSeq"/>
        </authorList>
    </citation>
    <scope>IDENTIFICATION</scope>
</reference>
<evidence type="ECO:0000259" key="9">
    <source>
        <dbReference type="Pfam" id="PF24807"/>
    </source>
</evidence>
<evidence type="ECO:0000256" key="6">
    <source>
        <dbReference type="ARBA" id="ARBA00023306"/>
    </source>
</evidence>
<feature type="repeat" description="WD" evidence="7">
    <location>
        <begin position="425"/>
        <end position="457"/>
    </location>
</feature>
<feature type="repeat" description="WD" evidence="7">
    <location>
        <begin position="287"/>
        <end position="328"/>
    </location>
</feature>
<keyword evidence="5" id="KW-0498">Mitosis</keyword>
<evidence type="ECO:0000256" key="2">
    <source>
        <dbReference type="ARBA" id="ARBA00022574"/>
    </source>
</evidence>
<dbReference type="GeneID" id="100213681"/>
<dbReference type="PANTHER" id="PTHR19918:SF8">
    <property type="entry name" value="FI02843P"/>
    <property type="match status" value="1"/>
</dbReference>
<dbReference type="Proteomes" id="UP001652625">
    <property type="component" value="Chromosome 01"/>
</dbReference>
<dbReference type="GO" id="GO:0051301">
    <property type="term" value="P:cell division"/>
    <property type="evidence" value="ECO:0007669"/>
    <property type="project" value="UniProtKB-KW"/>
</dbReference>
<dbReference type="PROSITE" id="PS50294">
    <property type="entry name" value="WD_REPEATS_REGION"/>
    <property type="match status" value="2"/>
</dbReference>
<keyword evidence="3 11" id="KW-0132">Cell division</keyword>
<reference evidence="10" key="1">
    <citation type="submission" date="2025-05" db="UniProtKB">
        <authorList>
            <consortium name="RefSeq"/>
        </authorList>
    </citation>
    <scope>NUCLEOTIDE SEQUENCE [LARGE SCALE GENOMIC DNA]</scope>
</reference>
<feature type="domain" description="CDC20/Fizzy WD40" evidence="9">
    <location>
        <begin position="155"/>
        <end position="456"/>
    </location>
</feature>
<keyword evidence="6" id="KW-0131">Cell cycle</keyword>
<name>A0ABM4B8F0_HYDVU</name>
<dbReference type="Gene3D" id="2.130.10.10">
    <property type="entry name" value="YVTN repeat-like/Quinoprotein amine dehydrogenase"/>
    <property type="match status" value="1"/>
</dbReference>
<evidence type="ECO:0000313" key="11">
    <source>
        <dbReference type="RefSeq" id="XP_065645137.1"/>
    </source>
</evidence>
<gene>
    <name evidence="11" type="primary">LOC100213681</name>
</gene>
<evidence type="ECO:0000256" key="4">
    <source>
        <dbReference type="ARBA" id="ARBA00022737"/>
    </source>
</evidence>
<dbReference type="SUPFAM" id="SSF50978">
    <property type="entry name" value="WD40 repeat-like"/>
    <property type="match status" value="1"/>
</dbReference>
<dbReference type="InterPro" id="IPR056150">
    <property type="entry name" value="WD40_CDC20-Fz"/>
</dbReference>
<evidence type="ECO:0000256" key="3">
    <source>
        <dbReference type="ARBA" id="ARBA00022618"/>
    </source>
</evidence>
<proteinExistence type="inferred from homology"/>
<dbReference type="SMART" id="SM00320">
    <property type="entry name" value="WD40"/>
    <property type="match status" value="6"/>
</dbReference>
<dbReference type="InterPro" id="IPR036322">
    <property type="entry name" value="WD40_repeat_dom_sf"/>
</dbReference>
<dbReference type="RefSeq" id="XP_065645137.1">
    <property type="nucleotide sequence ID" value="XM_065789065.1"/>
</dbReference>
<dbReference type="CDD" id="cd00200">
    <property type="entry name" value="WD40"/>
    <property type="match status" value="1"/>
</dbReference>
<protein>
    <submittedName>
        <fullName evidence="11">Cell division cycle protein 20 homolog isoform X2</fullName>
    </submittedName>
</protein>
<evidence type="ECO:0000256" key="7">
    <source>
        <dbReference type="PROSITE-ProRule" id="PRU00221"/>
    </source>
</evidence>
<evidence type="ECO:0000256" key="5">
    <source>
        <dbReference type="ARBA" id="ARBA00022776"/>
    </source>
</evidence>
<dbReference type="PANTHER" id="PTHR19918">
    <property type="entry name" value="CELL DIVISION CYCLE 20 CDC20 FIZZY -RELATED"/>
    <property type="match status" value="1"/>
</dbReference>
<feature type="region of interest" description="Disordered" evidence="8">
    <location>
        <begin position="1"/>
        <end position="53"/>
    </location>
</feature>
<keyword evidence="4" id="KW-0677">Repeat</keyword>
<dbReference type="InterPro" id="IPR001680">
    <property type="entry name" value="WD40_rpt"/>
</dbReference>
<feature type="compositionally biased region" description="Polar residues" evidence="8">
    <location>
        <begin position="18"/>
        <end position="28"/>
    </location>
</feature>
<sequence>MADRKSFLKGCTREPLSPISNEIASSRTPCRRLKDPKYDTPSRSPGYRRKCTNNEGTGYDRFISNRALMDPQIGHHMFMKNDNENDSENNELSEMMKQSLGTADNNGTRILQMKIKPPVCKEGEIHMKTLYTKSKPTPAKSKSTRHIPATSDKILDAPYILDDYYLNLLDWGNCGLIAVPLSQTVYLWNAETGAVDELFGDVHAGEEDLVVTCVKWIQEGLYLAVGLSNGSVELWDAESSKRVRIMQGHASRVGSLDWNKHIVTSGARSGAIFNHDVRIANHHTASFLNHSQEVCGLQWSPDGKFLASGGNDNTLNIWDFSSISANTESVVENTTPLYSLTDHLAAVKAVSWCPWQRNLLASGGGTLDRHIRIWNTGTGNCLQSLDTMAQVSGILWSDIHKEIICSSGNQMTIYKYPQMTRETDLKGHTGRILNITLSPNGHIVASAGADETLRLWKCFEPDVKVAKPTKRIPANILSSDIMR</sequence>
<keyword evidence="2 7" id="KW-0853">WD repeat</keyword>
<dbReference type="PROSITE" id="PS50082">
    <property type="entry name" value="WD_REPEATS_2"/>
    <property type="match status" value="3"/>
</dbReference>
<keyword evidence="10" id="KW-1185">Reference proteome</keyword>
<dbReference type="Pfam" id="PF24807">
    <property type="entry name" value="WD40_CDC20-Fz"/>
    <property type="match status" value="1"/>
</dbReference>
<evidence type="ECO:0000256" key="8">
    <source>
        <dbReference type="SAM" id="MobiDB-lite"/>
    </source>
</evidence>
<dbReference type="InterPro" id="IPR019775">
    <property type="entry name" value="WD40_repeat_CS"/>
</dbReference>
<dbReference type="InterPro" id="IPR033010">
    <property type="entry name" value="Cdc20/Fizzy"/>
</dbReference>
<comment type="similarity">
    <text evidence="1">Belongs to the WD repeat CDC20/Fizzy family.</text>
</comment>
<accession>A0ABM4B8F0</accession>
<feature type="repeat" description="WD" evidence="7">
    <location>
        <begin position="211"/>
        <end position="245"/>
    </location>
</feature>
<organism evidence="10 11">
    <name type="scientific">Hydra vulgaris</name>
    <name type="common">Hydra</name>
    <name type="synonym">Hydra attenuata</name>
    <dbReference type="NCBI Taxonomy" id="6087"/>
    <lineage>
        <taxon>Eukaryota</taxon>
        <taxon>Metazoa</taxon>
        <taxon>Cnidaria</taxon>
        <taxon>Hydrozoa</taxon>
        <taxon>Hydroidolina</taxon>
        <taxon>Anthoathecata</taxon>
        <taxon>Aplanulata</taxon>
        <taxon>Hydridae</taxon>
        <taxon>Hydra</taxon>
    </lineage>
</organism>
<dbReference type="PROSITE" id="PS00678">
    <property type="entry name" value="WD_REPEATS_1"/>
    <property type="match status" value="1"/>
</dbReference>